<dbReference type="SUPFAM" id="SSF50978">
    <property type="entry name" value="WD40 repeat-like"/>
    <property type="match status" value="1"/>
</dbReference>
<dbReference type="AlphaFoldDB" id="Q23D80"/>
<keyword evidence="3" id="KW-1185">Reference proteome</keyword>
<name>Q23D80_TETTS</name>
<gene>
    <name evidence="2" type="ORF">TTHERM_00049110</name>
</gene>
<dbReference type="InParanoid" id="Q23D80"/>
<dbReference type="Gene3D" id="2.130.10.10">
    <property type="entry name" value="YVTN repeat-like/Quinoprotein amine dehydrogenase"/>
    <property type="match status" value="1"/>
</dbReference>
<dbReference type="GeneID" id="7830958"/>
<evidence type="ECO:0000256" key="1">
    <source>
        <dbReference type="SAM" id="Coils"/>
    </source>
</evidence>
<evidence type="ECO:0000313" key="3">
    <source>
        <dbReference type="Proteomes" id="UP000009168"/>
    </source>
</evidence>
<protein>
    <submittedName>
        <fullName evidence="2">Uncharacterized protein</fullName>
    </submittedName>
</protein>
<organism evidence="2 3">
    <name type="scientific">Tetrahymena thermophila (strain SB210)</name>
    <dbReference type="NCBI Taxonomy" id="312017"/>
    <lineage>
        <taxon>Eukaryota</taxon>
        <taxon>Sar</taxon>
        <taxon>Alveolata</taxon>
        <taxon>Ciliophora</taxon>
        <taxon>Intramacronucleata</taxon>
        <taxon>Oligohymenophorea</taxon>
        <taxon>Hymenostomatida</taxon>
        <taxon>Tetrahymenina</taxon>
        <taxon>Tetrahymenidae</taxon>
        <taxon>Tetrahymena</taxon>
    </lineage>
</organism>
<dbReference type="InterPro" id="IPR036322">
    <property type="entry name" value="WD40_repeat_dom_sf"/>
</dbReference>
<dbReference type="RefSeq" id="XP_001014806.2">
    <property type="nucleotide sequence ID" value="XM_001014806.3"/>
</dbReference>
<keyword evidence="1" id="KW-0175">Coiled coil</keyword>
<evidence type="ECO:0000313" key="2">
    <source>
        <dbReference type="EMBL" id="EAR94559.2"/>
    </source>
</evidence>
<proteinExistence type="predicted"/>
<dbReference type="EMBL" id="GG662712">
    <property type="protein sequence ID" value="EAR94559.2"/>
    <property type="molecule type" value="Genomic_DNA"/>
</dbReference>
<reference evidence="3" key="1">
    <citation type="journal article" date="2006" name="PLoS Biol.">
        <title>Macronuclear genome sequence of the ciliate Tetrahymena thermophila, a model eukaryote.</title>
        <authorList>
            <person name="Eisen J.A."/>
            <person name="Coyne R.S."/>
            <person name="Wu M."/>
            <person name="Wu D."/>
            <person name="Thiagarajan M."/>
            <person name="Wortman J.R."/>
            <person name="Badger J.H."/>
            <person name="Ren Q."/>
            <person name="Amedeo P."/>
            <person name="Jones K.M."/>
            <person name="Tallon L.J."/>
            <person name="Delcher A.L."/>
            <person name="Salzberg S.L."/>
            <person name="Silva J.C."/>
            <person name="Haas B.J."/>
            <person name="Majoros W.H."/>
            <person name="Farzad M."/>
            <person name="Carlton J.M."/>
            <person name="Smith R.K. Jr."/>
            <person name="Garg J."/>
            <person name="Pearlman R.E."/>
            <person name="Karrer K.M."/>
            <person name="Sun L."/>
            <person name="Manning G."/>
            <person name="Elde N.C."/>
            <person name="Turkewitz A.P."/>
            <person name="Asai D.J."/>
            <person name="Wilkes D.E."/>
            <person name="Wang Y."/>
            <person name="Cai H."/>
            <person name="Collins K."/>
            <person name="Stewart B.A."/>
            <person name="Lee S.R."/>
            <person name="Wilamowska K."/>
            <person name="Weinberg Z."/>
            <person name="Ruzzo W.L."/>
            <person name="Wloga D."/>
            <person name="Gaertig J."/>
            <person name="Frankel J."/>
            <person name="Tsao C.-C."/>
            <person name="Gorovsky M.A."/>
            <person name="Keeling P.J."/>
            <person name="Waller R.F."/>
            <person name="Patron N.J."/>
            <person name="Cherry J.M."/>
            <person name="Stover N.A."/>
            <person name="Krieger C.J."/>
            <person name="del Toro C."/>
            <person name="Ryder H.F."/>
            <person name="Williamson S.C."/>
            <person name="Barbeau R.A."/>
            <person name="Hamilton E.P."/>
            <person name="Orias E."/>
        </authorList>
    </citation>
    <scope>NUCLEOTIDE SEQUENCE [LARGE SCALE GENOMIC DNA]</scope>
    <source>
        <strain evidence="3">SB210</strain>
    </source>
</reference>
<feature type="coiled-coil region" evidence="1">
    <location>
        <begin position="13"/>
        <end position="47"/>
    </location>
</feature>
<accession>Q23D80</accession>
<dbReference type="KEGG" id="tet:TTHERM_00049110"/>
<dbReference type="InterPro" id="IPR015943">
    <property type="entry name" value="WD40/YVTN_repeat-like_dom_sf"/>
</dbReference>
<dbReference type="HOGENOM" id="CLU_465045_0_0_1"/>
<dbReference type="Proteomes" id="UP000009168">
    <property type="component" value="Unassembled WGS sequence"/>
</dbReference>
<sequence length="591" mass="68984">MKQLDWIPQKQLSEEQKSRIQLIQAKLDQIQQDVPEFENTRKNLSLKKDEFIKQAESVFQKMQQEIIKSISNKFDEFENELFNYQKYQHYITSCCQQMQQYLNTQIYNFTISNQAQRICNMNLNALNLIGQKVKQSYEQDENNLDSFAKYLLADIEDILQKKIKQKRFSSTSDIQSILEDLNQLQLRINPLDQKEEDLRILSSQQENLLKYFHDSQQQQSQRNIVKDNSSQNIIQLALEQLEQIQAQDELNQNTENNNLIQKDIIDACLPISLQNFQKDYNVIKTSHIFKEYPQRFNPQQISIPNIATDSYYSKKLIVGGWDGQIELFDVSGDLSQKIIKQLFDGPVKVIAFIKSSQLVCVSGCEQSREHPRIYLLDQNNLEIIHIIELQQGEKVVEILELNKNENILVSQLIIVSETSIYLYSLTDYKQLKSFTIKQNVLKAQILQDNIFLSNQSGNIFHYILNEDLQLVNTIQIHSDWIHLLSILESNENIVSILSGSYDKKVALREYNIVTKELKLISELSNEFSQSLLQIDSQRFIISYANILNFYEGNKLKNKLIVYELDEIQQMCLIQNHLAISGKSDNSNIVII</sequence>